<gene>
    <name evidence="7" type="ORF">VRLFYP33_01301</name>
</gene>
<dbReference type="FunFam" id="3.40.50.300:FF:001119">
    <property type="entry name" value="Iron-sulfur cluster carrier protein"/>
    <property type="match status" value="1"/>
</dbReference>
<dbReference type="PANTHER" id="PTHR42961">
    <property type="entry name" value="IRON-SULFUR PROTEIN NUBPL"/>
    <property type="match status" value="1"/>
</dbReference>
<evidence type="ECO:0000256" key="5">
    <source>
        <dbReference type="ARBA" id="ARBA00023014"/>
    </source>
</evidence>
<dbReference type="SUPFAM" id="SSF52540">
    <property type="entry name" value="P-loop containing nucleoside triphosphate hydrolases"/>
    <property type="match status" value="1"/>
</dbReference>
<dbReference type="EMBL" id="CACRUX010000052">
    <property type="protein sequence ID" value="VYU15113.1"/>
    <property type="molecule type" value="Genomic_DNA"/>
</dbReference>
<keyword evidence="3 6" id="KW-0067">ATP-binding</keyword>
<dbReference type="GO" id="GO:0005524">
    <property type="term" value="F:ATP binding"/>
    <property type="evidence" value="ECO:0007669"/>
    <property type="project" value="UniProtKB-UniRule"/>
</dbReference>
<dbReference type="GO" id="GO:0140663">
    <property type="term" value="F:ATP-dependent FeS chaperone activity"/>
    <property type="evidence" value="ECO:0007669"/>
    <property type="project" value="InterPro"/>
</dbReference>
<dbReference type="CDD" id="cd02037">
    <property type="entry name" value="Mrp_NBP35"/>
    <property type="match status" value="1"/>
</dbReference>
<keyword evidence="6" id="KW-0378">Hydrolase</keyword>
<proteinExistence type="inferred from homology"/>
<sequence length="275" mass="29256">MACGSSGGCSGCSSASSCGSAQQTPPDLTAKLNDLSSVKHVIGVVSGKGGVGKSLVTSLLAITMARRGFKVGILDGDITGPSIPKVFGINGKAHVDELGMYPIQSKGGIDVMSVNLLLENESDPVLWRGPIVGNVVKQFYTDVIWKDLDYLFVDMPPGTGDVAITVFQSLSLDGIVVVTSPQDLVSMIVEKAVKMAELMQIPIIGVVENFSYFHCPDNGKDYKIFGDSHIDDVLERYNLLLLGRLPIDPNVAALCDAGKLEDIEQTNLESVELPQ</sequence>
<dbReference type="HAMAP" id="MF_02040">
    <property type="entry name" value="Mrp_NBP35"/>
    <property type="match status" value="1"/>
</dbReference>
<dbReference type="InterPro" id="IPR033756">
    <property type="entry name" value="YlxH/NBP35"/>
</dbReference>
<protein>
    <recommendedName>
        <fullName evidence="6">Iron-sulfur cluster carrier protein</fullName>
    </recommendedName>
</protein>
<evidence type="ECO:0000256" key="2">
    <source>
        <dbReference type="ARBA" id="ARBA00022741"/>
    </source>
</evidence>
<comment type="subunit">
    <text evidence="6">Homodimer.</text>
</comment>
<reference evidence="7" key="1">
    <citation type="submission" date="2019-11" db="EMBL/GenBank/DDBJ databases">
        <authorList>
            <person name="Feng L."/>
        </authorList>
    </citation>
    <scope>NUCLEOTIDE SEQUENCE</scope>
    <source>
        <strain evidence="7">VrattiLFYP33</strain>
    </source>
</reference>
<dbReference type="RefSeq" id="WP_021842416.1">
    <property type="nucleotide sequence ID" value="NZ_CACRUX010000052.1"/>
</dbReference>
<dbReference type="GO" id="GO:0016226">
    <property type="term" value="P:iron-sulfur cluster assembly"/>
    <property type="evidence" value="ECO:0007669"/>
    <property type="project" value="InterPro"/>
</dbReference>
<accession>A0A6N3CP08</accession>
<name>A0A6N3CP08_9FIRM</name>
<evidence type="ECO:0000256" key="1">
    <source>
        <dbReference type="ARBA" id="ARBA00022723"/>
    </source>
</evidence>
<comment type="function">
    <text evidence="6">Binds and transfers iron-sulfur (Fe-S) clusters to target apoproteins. Can hydrolyze ATP.</text>
</comment>
<evidence type="ECO:0000256" key="4">
    <source>
        <dbReference type="ARBA" id="ARBA00023004"/>
    </source>
</evidence>
<comment type="similarity">
    <text evidence="6">Belongs to the Mrp/NBP35 ATP-binding proteins family.</text>
</comment>
<feature type="binding site" evidence="6">
    <location>
        <begin position="47"/>
        <end position="54"/>
    </location>
    <ligand>
        <name>ATP</name>
        <dbReference type="ChEBI" id="CHEBI:30616"/>
    </ligand>
</feature>
<dbReference type="InterPro" id="IPR044304">
    <property type="entry name" value="NUBPL-like"/>
</dbReference>
<dbReference type="GO" id="GO:0016887">
    <property type="term" value="F:ATP hydrolysis activity"/>
    <property type="evidence" value="ECO:0007669"/>
    <property type="project" value="UniProtKB-UniRule"/>
</dbReference>
<dbReference type="Gene3D" id="3.40.50.300">
    <property type="entry name" value="P-loop containing nucleotide triphosphate hydrolases"/>
    <property type="match status" value="1"/>
</dbReference>
<organism evidence="7">
    <name type="scientific">Veillonella ratti</name>
    <dbReference type="NCBI Taxonomy" id="103892"/>
    <lineage>
        <taxon>Bacteria</taxon>
        <taxon>Bacillati</taxon>
        <taxon>Bacillota</taxon>
        <taxon>Negativicutes</taxon>
        <taxon>Veillonellales</taxon>
        <taxon>Veillonellaceae</taxon>
        <taxon>Veillonella</taxon>
    </lineage>
</organism>
<evidence type="ECO:0000256" key="6">
    <source>
        <dbReference type="HAMAP-Rule" id="MF_02040"/>
    </source>
</evidence>
<keyword evidence="5 6" id="KW-0411">Iron-sulfur</keyword>
<dbReference type="Pfam" id="PF10609">
    <property type="entry name" value="ParA"/>
    <property type="match status" value="1"/>
</dbReference>
<dbReference type="GO" id="GO:0046872">
    <property type="term" value="F:metal ion binding"/>
    <property type="evidence" value="ECO:0007669"/>
    <property type="project" value="UniProtKB-KW"/>
</dbReference>
<evidence type="ECO:0000313" key="7">
    <source>
        <dbReference type="EMBL" id="VYU15113.1"/>
    </source>
</evidence>
<keyword evidence="4 6" id="KW-0408">Iron</keyword>
<dbReference type="AlphaFoldDB" id="A0A6N3CP08"/>
<evidence type="ECO:0000256" key="3">
    <source>
        <dbReference type="ARBA" id="ARBA00022840"/>
    </source>
</evidence>
<keyword evidence="1 6" id="KW-0479">Metal-binding</keyword>
<dbReference type="InterPro" id="IPR027417">
    <property type="entry name" value="P-loop_NTPase"/>
</dbReference>
<keyword evidence="2 6" id="KW-0547">Nucleotide-binding</keyword>
<dbReference type="PANTHER" id="PTHR42961:SF2">
    <property type="entry name" value="IRON-SULFUR PROTEIN NUBPL"/>
    <property type="match status" value="1"/>
</dbReference>
<dbReference type="InterPro" id="IPR019591">
    <property type="entry name" value="Mrp/NBP35_ATP-bd"/>
</dbReference>
<dbReference type="GO" id="GO:0051539">
    <property type="term" value="F:4 iron, 4 sulfur cluster binding"/>
    <property type="evidence" value="ECO:0007669"/>
    <property type="project" value="TreeGrafter"/>
</dbReference>